<dbReference type="GO" id="GO:0048471">
    <property type="term" value="C:perinuclear region of cytoplasm"/>
    <property type="evidence" value="ECO:0007669"/>
    <property type="project" value="TreeGrafter"/>
</dbReference>
<evidence type="ECO:0000313" key="5">
    <source>
        <dbReference type="EMBL" id="CAF0874574.1"/>
    </source>
</evidence>
<evidence type="ECO:0000256" key="1">
    <source>
        <dbReference type="ARBA" id="ARBA00022468"/>
    </source>
</evidence>
<dbReference type="Proteomes" id="UP000663844">
    <property type="component" value="Unassembled WGS sequence"/>
</dbReference>
<evidence type="ECO:0000313" key="7">
    <source>
        <dbReference type="Proteomes" id="UP000663844"/>
    </source>
</evidence>
<dbReference type="EMBL" id="CAJNOG010000064">
    <property type="protein sequence ID" value="CAF0874574.1"/>
    <property type="molecule type" value="Genomic_DNA"/>
</dbReference>
<dbReference type="EMBL" id="CAJOAZ010000198">
    <property type="protein sequence ID" value="CAF3573091.1"/>
    <property type="molecule type" value="Genomic_DNA"/>
</dbReference>
<dbReference type="SUPFAM" id="SSF52047">
    <property type="entry name" value="RNI-like"/>
    <property type="match status" value="1"/>
</dbReference>
<comment type="caution">
    <text evidence="6">The sequence shown here is derived from an EMBL/GenBank/DDBJ whole genome shotgun (WGS) entry which is preliminary data.</text>
</comment>
<keyword evidence="1" id="KW-0343">GTPase activation</keyword>
<dbReference type="InterPro" id="IPR027038">
    <property type="entry name" value="RanGap"/>
</dbReference>
<dbReference type="GO" id="GO:0031267">
    <property type="term" value="F:small GTPase binding"/>
    <property type="evidence" value="ECO:0007669"/>
    <property type="project" value="TreeGrafter"/>
</dbReference>
<dbReference type="GO" id="GO:0005634">
    <property type="term" value="C:nucleus"/>
    <property type="evidence" value="ECO:0007669"/>
    <property type="project" value="TreeGrafter"/>
</dbReference>
<reference evidence="6" key="1">
    <citation type="submission" date="2021-02" db="EMBL/GenBank/DDBJ databases">
        <authorList>
            <person name="Nowell W R."/>
        </authorList>
    </citation>
    <scope>NUCLEOTIDE SEQUENCE</scope>
</reference>
<evidence type="ECO:0000313" key="6">
    <source>
        <dbReference type="EMBL" id="CAF3573091.1"/>
    </source>
</evidence>
<dbReference type="GO" id="GO:0006913">
    <property type="term" value="P:nucleocytoplasmic transport"/>
    <property type="evidence" value="ECO:0007669"/>
    <property type="project" value="TreeGrafter"/>
</dbReference>
<feature type="region of interest" description="Disordered" evidence="4">
    <location>
        <begin position="267"/>
        <end position="293"/>
    </location>
</feature>
<keyword evidence="3" id="KW-0677">Repeat</keyword>
<sequence>MQTIFIEENLNHQQINDLCKLIESNVCKSLEFRRCLILDPDFDELMKSLSHHSKTIVSLIFNIQMINEQRRFKKFVQMLSSCSNLINLRIHGNDINDDMFTQLYSILYENCSKLTLLDIGDNKLTNKSIVKICSLIIPNEKRAGLEELILSASRTITNAGWTELFFSISFNSRIRRLALDYNIMDNEAAAMLSIIITSSRTLTCLDLECCNLSEYAGQLFLTLFTKYPVKLQEFYLDKNPSISNSTRTLINECLNLKSRQNSISNEQPLLSHRSSLHDNNSSNTNSIISENSQSVKLKKKKRKSILKEPSKNVMREETKSVGFNQINKSEKPIETKKDEEEEEIEELLPVEIEPYGTVERMPYWRRT</sequence>
<feature type="compositionally biased region" description="Low complexity" evidence="4">
    <location>
        <begin position="279"/>
        <end position="293"/>
    </location>
</feature>
<dbReference type="InterPro" id="IPR032675">
    <property type="entry name" value="LRR_dom_sf"/>
</dbReference>
<organism evidence="6 7">
    <name type="scientific">Adineta steineri</name>
    <dbReference type="NCBI Taxonomy" id="433720"/>
    <lineage>
        <taxon>Eukaryota</taxon>
        <taxon>Metazoa</taxon>
        <taxon>Spiralia</taxon>
        <taxon>Gnathifera</taxon>
        <taxon>Rotifera</taxon>
        <taxon>Eurotatoria</taxon>
        <taxon>Bdelloidea</taxon>
        <taxon>Adinetida</taxon>
        <taxon>Adinetidae</taxon>
        <taxon>Adineta</taxon>
    </lineage>
</organism>
<accession>A0A818M034</accession>
<feature type="compositionally biased region" description="Basic and acidic residues" evidence="4">
    <location>
        <begin position="328"/>
        <end position="338"/>
    </location>
</feature>
<name>A0A818M034_9BILA</name>
<dbReference type="AlphaFoldDB" id="A0A818M034"/>
<gene>
    <name evidence="5" type="ORF">JYZ213_LOCUS9147</name>
    <name evidence="6" type="ORF">OXD698_LOCUS5012</name>
</gene>
<dbReference type="Gene3D" id="3.80.10.10">
    <property type="entry name" value="Ribonuclease Inhibitor"/>
    <property type="match status" value="2"/>
</dbReference>
<evidence type="ECO:0000256" key="2">
    <source>
        <dbReference type="ARBA" id="ARBA00022614"/>
    </source>
</evidence>
<feature type="compositionally biased region" description="Basic and acidic residues" evidence="4">
    <location>
        <begin position="306"/>
        <end position="319"/>
    </location>
</feature>
<dbReference type="Proteomes" id="UP000663845">
    <property type="component" value="Unassembled WGS sequence"/>
</dbReference>
<proteinExistence type="predicted"/>
<keyword evidence="2" id="KW-0433">Leucine-rich repeat</keyword>
<dbReference type="GO" id="GO:0005829">
    <property type="term" value="C:cytosol"/>
    <property type="evidence" value="ECO:0007669"/>
    <property type="project" value="TreeGrafter"/>
</dbReference>
<dbReference type="PANTHER" id="PTHR24113:SF12">
    <property type="entry name" value="RAN GTPASE-ACTIVATING PROTEIN 1"/>
    <property type="match status" value="1"/>
</dbReference>
<dbReference type="GO" id="GO:0005096">
    <property type="term" value="F:GTPase activator activity"/>
    <property type="evidence" value="ECO:0007669"/>
    <property type="project" value="UniProtKB-KW"/>
</dbReference>
<evidence type="ECO:0000256" key="4">
    <source>
        <dbReference type="SAM" id="MobiDB-lite"/>
    </source>
</evidence>
<protein>
    <submittedName>
        <fullName evidence="6">Uncharacterized protein</fullName>
    </submittedName>
</protein>
<feature type="region of interest" description="Disordered" evidence="4">
    <location>
        <begin position="306"/>
        <end position="341"/>
    </location>
</feature>
<dbReference type="PANTHER" id="PTHR24113">
    <property type="entry name" value="RAN GTPASE-ACTIVATING PROTEIN 1"/>
    <property type="match status" value="1"/>
</dbReference>
<evidence type="ECO:0000256" key="3">
    <source>
        <dbReference type="ARBA" id="ARBA00022737"/>
    </source>
</evidence>